<name>A0ACC0H231_9ERIC</name>
<evidence type="ECO:0000313" key="2">
    <source>
        <dbReference type="Proteomes" id="UP001060215"/>
    </source>
</evidence>
<organism evidence="1 2">
    <name type="scientific">Camellia lanceoleosa</name>
    <dbReference type="NCBI Taxonomy" id="1840588"/>
    <lineage>
        <taxon>Eukaryota</taxon>
        <taxon>Viridiplantae</taxon>
        <taxon>Streptophyta</taxon>
        <taxon>Embryophyta</taxon>
        <taxon>Tracheophyta</taxon>
        <taxon>Spermatophyta</taxon>
        <taxon>Magnoliopsida</taxon>
        <taxon>eudicotyledons</taxon>
        <taxon>Gunneridae</taxon>
        <taxon>Pentapetalae</taxon>
        <taxon>asterids</taxon>
        <taxon>Ericales</taxon>
        <taxon>Theaceae</taxon>
        <taxon>Camellia</taxon>
    </lineage>
</organism>
<dbReference type="Proteomes" id="UP001060215">
    <property type="component" value="Chromosome 7"/>
</dbReference>
<comment type="caution">
    <text evidence="1">The sequence shown here is derived from an EMBL/GenBank/DDBJ whole genome shotgun (WGS) entry which is preliminary data.</text>
</comment>
<accession>A0ACC0H231</accession>
<keyword evidence="2" id="KW-1185">Reference proteome</keyword>
<evidence type="ECO:0000313" key="1">
    <source>
        <dbReference type="EMBL" id="KAI8007547.1"/>
    </source>
</evidence>
<dbReference type="EMBL" id="CM045764">
    <property type="protein sequence ID" value="KAI8007547.1"/>
    <property type="molecule type" value="Genomic_DNA"/>
</dbReference>
<protein>
    <submittedName>
        <fullName evidence="1">Protein RNA-directed DNA methylation 3</fullName>
    </submittedName>
</protein>
<proteinExistence type="predicted"/>
<sequence>MASKKKGKEVAGENSSLSGKRKRSDTAKTGPRQKRKNPAVLQFFEDAALEVDDDDDDDSGFGDDFLDDEFKTEDKVKNEPGKAHHLPFFLKEEKLSEEELQKILEERYKPGFSFVTYAEDKCKTLNEGNAVRPLSSDPTIWKVKCMVGRERLSVFCLMQKYVDKHALGTELQIISAFTLEHVRGFIYIEAERQFDINEACKGICTIYSSQLVPVAKNEVSRSFCVRRKYNEISVGTCVRVKNGKYKGDLAQVIAVNDARKKATVKLIPRIDMHAMAENLGGGIASKKIAVPPPRLISPTELEEFRPFIQHRRDRHTGQTFEVLNGLMLKDGYLYKKVSIDSLTFWGVMPSDDELLKFETSKKEESDCEEWLTQLYGEQKEKCIIKTDKCGGKVKGSTSSSMASSFEVHDLVFFNPKGFGVIVGTENDDNFKILKEGPEGPEVVTVELKQLKNGSFDKKFIALDHRMKTISINDTVKVLEGPLQGLQGIVKKIYRGTMFLYDENKQENSGYICCKSQICEKIILSDDARNGKGGKSGPPAMDNFLACPKSPLSPKKPQKMRENNSNFNREDKDGIFSIGQSLRIRVGPLKGYLCHVLAVRGSDATVKLDSQQKLLTVKCEHLSKVHGKHSAICLGVDAESTKPFDPHEKDCSGDRMAGAGTLVKVKRWVAGGLSTERSSCPAFPSSSFSLLPESSFANPLNSVDKGRNATKNLTSSWSNATAGKNPLSSRGKGKCGGNDLSIWRKAVDSVDEGTGEKIPEGSWGKAAEKWSDIEGFSGSKAAWNGSLAEPRNQIVGWGNAGGNIGDESKKMTVQNDSWCKPLGGNQGFGGWNKSGMGKEGGTDQRERWVRTETFDRGRGSGGRRGRGGSRGGRDQFGRGRSFARCQVGVPEDSRGKAAEKWSSKDGASGTKAIWNQGRKNGSWGGVGGSSWNKQSGGSSWTKQTYVNTGDEFNERTDQKYNWVKPSVGDQGFSGWNKNGMEKIEDTGQQESWDRTKTFDGGHGVGGRRGRGGRQGGRDQFVRGGSFDRGGYRGRGGSEKGGFRGRGQSNSGGYGGRGGSERGGFRGRGRSDRGGYGMRGRSDRGGFQGRGRSERGGFGGRGCGRKDQNNDWRSKNDFVERWKSNDSGGRLNQDNGNKGQIWNSGWNPSKGTLGSGAANGQAGGWNQGTTDSAKDGAPADTWGKANDGHGRRGP</sequence>
<gene>
    <name evidence="1" type="ORF">LOK49_LG07G01339</name>
</gene>
<reference evidence="1 2" key="1">
    <citation type="journal article" date="2022" name="Plant J.">
        <title>Chromosome-level genome of Camellia lanceoleosa provides a valuable resource for understanding genome evolution and self-incompatibility.</title>
        <authorList>
            <person name="Gong W."/>
            <person name="Xiao S."/>
            <person name="Wang L."/>
            <person name="Liao Z."/>
            <person name="Chang Y."/>
            <person name="Mo W."/>
            <person name="Hu G."/>
            <person name="Li W."/>
            <person name="Zhao G."/>
            <person name="Zhu H."/>
            <person name="Hu X."/>
            <person name="Ji K."/>
            <person name="Xiang X."/>
            <person name="Song Q."/>
            <person name="Yuan D."/>
            <person name="Jin S."/>
            <person name="Zhang L."/>
        </authorList>
    </citation>
    <scope>NUCLEOTIDE SEQUENCE [LARGE SCALE GENOMIC DNA]</scope>
    <source>
        <strain evidence="1">SQ_2022a</strain>
    </source>
</reference>